<proteinExistence type="predicted"/>
<feature type="region of interest" description="Disordered" evidence="1">
    <location>
        <begin position="159"/>
        <end position="204"/>
    </location>
</feature>
<feature type="region of interest" description="Disordered" evidence="1">
    <location>
        <begin position="50"/>
        <end position="73"/>
    </location>
</feature>
<gene>
    <name evidence="3" type="primary">OJ1743A09.13</name>
</gene>
<feature type="region of interest" description="Disordered" evidence="1">
    <location>
        <begin position="97"/>
        <end position="147"/>
    </location>
</feature>
<feature type="compositionally biased region" description="Basic and acidic residues" evidence="1">
    <location>
        <begin position="221"/>
        <end position="249"/>
    </location>
</feature>
<reference evidence="4" key="1">
    <citation type="journal article" date="2005" name="Nature">
        <title>The map-based sequence of the rice genome.</title>
        <authorList>
            <consortium name="International rice genome sequencing project (IRGSP)"/>
            <person name="Matsumoto T."/>
            <person name="Wu J."/>
            <person name="Kanamori H."/>
            <person name="Katayose Y."/>
            <person name="Fujisawa M."/>
            <person name="Namiki N."/>
            <person name="Mizuno H."/>
            <person name="Yamamoto K."/>
            <person name="Antonio B.A."/>
            <person name="Baba T."/>
            <person name="Sakata K."/>
            <person name="Nagamura Y."/>
            <person name="Aoki H."/>
            <person name="Arikawa K."/>
            <person name="Arita K."/>
            <person name="Bito T."/>
            <person name="Chiden Y."/>
            <person name="Fujitsuka N."/>
            <person name="Fukunaka R."/>
            <person name="Hamada M."/>
            <person name="Harada C."/>
            <person name="Hayashi A."/>
            <person name="Hijishita S."/>
            <person name="Honda M."/>
            <person name="Hosokawa S."/>
            <person name="Ichikawa Y."/>
            <person name="Idonuma A."/>
            <person name="Iijima M."/>
            <person name="Ikeda M."/>
            <person name="Ikeno M."/>
            <person name="Ito K."/>
            <person name="Ito S."/>
            <person name="Ito T."/>
            <person name="Ito Y."/>
            <person name="Ito Y."/>
            <person name="Iwabuchi A."/>
            <person name="Kamiya K."/>
            <person name="Karasawa W."/>
            <person name="Kurita K."/>
            <person name="Katagiri S."/>
            <person name="Kikuta A."/>
            <person name="Kobayashi H."/>
            <person name="Kobayashi N."/>
            <person name="Machita K."/>
            <person name="Maehara T."/>
            <person name="Masukawa M."/>
            <person name="Mizubayashi T."/>
            <person name="Mukai Y."/>
            <person name="Nagasaki H."/>
            <person name="Nagata Y."/>
            <person name="Naito S."/>
            <person name="Nakashima M."/>
            <person name="Nakama Y."/>
            <person name="Nakamichi Y."/>
            <person name="Nakamura M."/>
            <person name="Meguro A."/>
            <person name="Negishi M."/>
            <person name="Ohta I."/>
            <person name="Ohta T."/>
            <person name="Okamoto M."/>
            <person name="Ono N."/>
            <person name="Saji S."/>
            <person name="Sakaguchi M."/>
            <person name="Sakai K."/>
            <person name="Shibata M."/>
            <person name="Shimokawa T."/>
            <person name="Song J."/>
            <person name="Takazaki Y."/>
            <person name="Terasawa K."/>
            <person name="Tsugane M."/>
            <person name="Tsuji K."/>
            <person name="Ueda S."/>
            <person name="Waki K."/>
            <person name="Yamagata H."/>
            <person name="Yamamoto M."/>
            <person name="Yamamoto S."/>
            <person name="Yamane H."/>
            <person name="Yoshiki S."/>
            <person name="Yoshihara R."/>
            <person name="Yukawa K."/>
            <person name="Zhong H."/>
            <person name="Yano M."/>
            <person name="Yuan Q."/>
            <person name="Ouyang S."/>
            <person name="Liu J."/>
            <person name="Jones K.M."/>
            <person name="Gansberger K."/>
            <person name="Moffat K."/>
            <person name="Hill J."/>
            <person name="Bera J."/>
            <person name="Fadrosh D."/>
            <person name="Jin S."/>
            <person name="Johri S."/>
            <person name="Kim M."/>
            <person name="Overton L."/>
            <person name="Reardon M."/>
            <person name="Tsitrin T."/>
            <person name="Vuong H."/>
            <person name="Weaver B."/>
            <person name="Ciecko A."/>
            <person name="Tallon L."/>
            <person name="Jackson J."/>
            <person name="Pai G."/>
            <person name="Aken S.V."/>
            <person name="Utterback T."/>
            <person name="Reidmuller S."/>
            <person name="Feldblyum T."/>
            <person name="Hsiao J."/>
            <person name="Zismann V."/>
            <person name="Iobst S."/>
            <person name="de Vazeille A.R."/>
            <person name="Buell C.R."/>
            <person name="Ying K."/>
            <person name="Li Y."/>
            <person name="Lu T."/>
            <person name="Huang Y."/>
            <person name="Zhao Q."/>
            <person name="Feng Q."/>
            <person name="Zhang L."/>
            <person name="Zhu J."/>
            <person name="Weng Q."/>
            <person name="Mu J."/>
            <person name="Lu Y."/>
            <person name="Fan D."/>
            <person name="Liu Y."/>
            <person name="Guan J."/>
            <person name="Zhang Y."/>
            <person name="Yu S."/>
            <person name="Liu X."/>
            <person name="Zhang Y."/>
            <person name="Hong G."/>
            <person name="Han B."/>
            <person name="Choisne N."/>
            <person name="Demange N."/>
            <person name="Orjeda G."/>
            <person name="Samain S."/>
            <person name="Cattolico L."/>
            <person name="Pelletier E."/>
            <person name="Couloux A."/>
            <person name="Segurens B."/>
            <person name="Wincker P."/>
            <person name="D'Hont A."/>
            <person name="Scarpelli C."/>
            <person name="Weissenbach J."/>
            <person name="Salanoubat M."/>
            <person name="Quetier F."/>
            <person name="Yu Y."/>
            <person name="Kim H.R."/>
            <person name="Rambo T."/>
            <person name="Currie J."/>
            <person name="Collura K."/>
            <person name="Luo M."/>
            <person name="Yang T."/>
            <person name="Ammiraju J.S.S."/>
            <person name="Engler F."/>
            <person name="Soderlund C."/>
            <person name="Wing R.A."/>
            <person name="Palmer L.E."/>
            <person name="de la Bastide M."/>
            <person name="Spiegel L."/>
            <person name="Nascimento L."/>
            <person name="Zutavern T."/>
            <person name="O'Shaughnessy A."/>
            <person name="Dike S."/>
            <person name="Dedhia N."/>
            <person name="Preston R."/>
            <person name="Balija V."/>
            <person name="McCombie W.R."/>
            <person name="Chow T."/>
            <person name="Chen H."/>
            <person name="Chung M."/>
            <person name="Chen C."/>
            <person name="Shaw J."/>
            <person name="Wu H."/>
            <person name="Hsiao K."/>
            <person name="Chao Y."/>
            <person name="Chu M."/>
            <person name="Cheng C."/>
            <person name="Hour A."/>
            <person name="Lee P."/>
            <person name="Lin S."/>
            <person name="Lin Y."/>
            <person name="Liou J."/>
            <person name="Liu S."/>
            <person name="Hsing Y."/>
            <person name="Raghuvanshi S."/>
            <person name="Mohanty A."/>
            <person name="Bharti A.K."/>
            <person name="Gaur A."/>
            <person name="Gupta V."/>
            <person name="Kumar D."/>
            <person name="Ravi V."/>
            <person name="Vij S."/>
            <person name="Kapur A."/>
            <person name="Khurana P."/>
            <person name="Khurana P."/>
            <person name="Khurana J.P."/>
            <person name="Tyagi A.K."/>
            <person name="Gaikwad K."/>
            <person name="Singh A."/>
            <person name="Dalal V."/>
            <person name="Srivastava S."/>
            <person name="Dixit A."/>
            <person name="Pal A.K."/>
            <person name="Ghazi I.A."/>
            <person name="Yadav M."/>
            <person name="Pandit A."/>
            <person name="Bhargava A."/>
            <person name="Sureshbabu K."/>
            <person name="Batra K."/>
            <person name="Sharma T.R."/>
            <person name="Mohapatra T."/>
            <person name="Singh N.K."/>
            <person name="Messing J."/>
            <person name="Nelson A.B."/>
            <person name="Fuks G."/>
            <person name="Kavchok S."/>
            <person name="Keizer G."/>
            <person name="Linton E."/>
            <person name="Llaca V."/>
            <person name="Song R."/>
            <person name="Tanyolac B."/>
            <person name="Young S."/>
            <person name="Ho-Il K."/>
            <person name="Hahn J.H."/>
            <person name="Sangsakoo G."/>
            <person name="Vanavichit A."/>
            <person name="de Mattos Luiz.A.T."/>
            <person name="Zimmer P.D."/>
            <person name="Malone G."/>
            <person name="Dellagostin O."/>
            <person name="de Oliveira A.C."/>
            <person name="Bevan M."/>
            <person name="Bancroft I."/>
            <person name="Minx P."/>
            <person name="Cordum H."/>
            <person name="Wilson R."/>
            <person name="Cheng Z."/>
            <person name="Jin W."/>
            <person name="Jiang J."/>
            <person name="Leong S.A."/>
            <person name="Iwama H."/>
            <person name="Gojobori T."/>
            <person name="Itoh T."/>
            <person name="Niimura Y."/>
            <person name="Fujii Y."/>
            <person name="Habara T."/>
            <person name="Sakai H."/>
            <person name="Sato Y."/>
            <person name="Wilson G."/>
            <person name="Kumar K."/>
            <person name="McCouch S."/>
            <person name="Juretic N."/>
            <person name="Hoen D."/>
            <person name="Wright S."/>
            <person name="Bruskiewich R."/>
            <person name="Bureau T."/>
            <person name="Miyao A."/>
            <person name="Hirochika H."/>
            <person name="Nishikawa T."/>
            <person name="Kadowaki K."/>
            <person name="Sugiura M."/>
            <person name="Burr B."/>
            <person name="Sasaki T."/>
        </authorList>
    </citation>
    <scope>NUCLEOTIDE SEQUENCE [LARGE SCALE GENOMIC DNA]</scope>
    <source>
        <strain evidence="4">cv. Nipponbare</strain>
    </source>
</reference>
<evidence type="ECO:0000313" key="3">
    <source>
        <dbReference type="EMBL" id="AAN05333.1"/>
    </source>
</evidence>
<dbReference type="AlphaFoldDB" id="Q10PT2"/>
<reference evidence="4" key="2">
    <citation type="journal article" date="2008" name="Nucleic Acids Res.">
        <title>The rice annotation project database (RAP-DB): 2008 update.</title>
        <authorList>
            <consortium name="The rice annotation project (RAP)"/>
        </authorList>
    </citation>
    <scope>GENOME REANNOTATION</scope>
    <source>
        <strain evidence="4">cv. Nipponbare</strain>
    </source>
</reference>
<dbReference type="Pfam" id="PF04569">
    <property type="entry name" value="DUF591"/>
    <property type="match status" value="1"/>
</dbReference>
<protein>
    <recommendedName>
        <fullName evidence="2">DUF591 domain-containing protein</fullName>
    </recommendedName>
</protein>
<sequence>MGPTCRRLGSRWGRRMRVAALGFGGVGLGLVHRVDGEEVGPRAAARLVVDREHGRENGGRGRPDRRDRVKPTWLPRWQAGGRRRLCPRWTAAAFTGARRDLNGKRKHTGRRDGTRGSDSTARMRRRRSDGGGLRRRPSAAEKEGNRRWSTRVRLEAAGASPGLGELIPGVGWDGGVPSEAGDERRLPGTGGNRDETMPGGGGAWGFVYARSGGLPSYRASQKRERASEKGERRETLPSRDGRCDGRPTARGELSGLGPGKGKERVPVVPRHVSSHTPASPARATAEGGEVGERQRWSGGNGAVEVGQGNEEEREGLELGFIGGGDVGLGRKPT</sequence>
<dbReference type="InterPro" id="IPR007649">
    <property type="entry name" value="DUF591"/>
</dbReference>
<name>Q10PT2_ORYSJ</name>
<evidence type="ECO:0000256" key="1">
    <source>
        <dbReference type="SAM" id="MobiDB-lite"/>
    </source>
</evidence>
<feature type="compositionally biased region" description="Basic residues" evidence="1">
    <location>
        <begin position="122"/>
        <end position="137"/>
    </location>
</feature>
<evidence type="ECO:0000313" key="4">
    <source>
        <dbReference type="Proteomes" id="UP000000763"/>
    </source>
</evidence>
<evidence type="ECO:0000259" key="2">
    <source>
        <dbReference type="Pfam" id="PF04569"/>
    </source>
</evidence>
<feature type="compositionally biased region" description="Basic and acidic residues" evidence="1">
    <location>
        <begin position="50"/>
        <end position="70"/>
    </location>
</feature>
<feature type="region of interest" description="Disordered" evidence="1">
    <location>
        <begin position="217"/>
        <end position="333"/>
    </location>
</feature>
<feature type="domain" description="DUF591" evidence="2">
    <location>
        <begin position="114"/>
        <end position="162"/>
    </location>
</feature>
<accession>Q10PT2</accession>
<organism evidence="3 4">
    <name type="scientific">Oryza sativa subsp. japonica</name>
    <name type="common">Rice</name>
    <dbReference type="NCBI Taxonomy" id="39947"/>
    <lineage>
        <taxon>Eukaryota</taxon>
        <taxon>Viridiplantae</taxon>
        <taxon>Streptophyta</taxon>
        <taxon>Embryophyta</taxon>
        <taxon>Tracheophyta</taxon>
        <taxon>Spermatophyta</taxon>
        <taxon>Magnoliopsida</taxon>
        <taxon>Liliopsida</taxon>
        <taxon>Poales</taxon>
        <taxon>Poaceae</taxon>
        <taxon>BOP clade</taxon>
        <taxon>Oryzoideae</taxon>
        <taxon>Oryzeae</taxon>
        <taxon>Oryzinae</taxon>
        <taxon>Oryza</taxon>
        <taxon>Oryza sativa</taxon>
    </lineage>
</organism>
<dbReference type="Proteomes" id="UP000000763">
    <property type="component" value="Chromosome 3"/>
</dbReference>
<feature type="compositionally biased region" description="Basic and acidic residues" evidence="1">
    <location>
        <begin position="181"/>
        <end position="196"/>
    </location>
</feature>
<dbReference type="EMBL" id="AC105364">
    <property type="protein sequence ID" value="AAN05333.1"/>
    <property type="molecule type" value="Genomic_DNA"/>
</dbReference>